<reference evidence="2" key="1">
    <citation type="submission" date="2023-07" db="EMBL/GenBank/DDBJ databases">
        <title>Sorghum-associated microbial communities from plants grown in Nebraska, USA.</title>
        <authorList>
            <person name="Schachtman D."/>
        </authorList>
    </citation>
    <scope>NUCLEOTIDE SEQUENCE</scope>
    <source>
        <strain evidence="2">DS2360</strain>
    </source>
</reference>
<dbReference type="AlphaFoldDB" id="A0AAE4C2N0"/>
<comment type="caution">
    <text evidence="2">The sequence shown here is derived from an EMBL/GenBank/DDBJ whole genome shotgun (WGS) entry which is preliminary data.</text>
</comment>
<dbReference type="EMBL" id="JAVDQY010000001">
    <property type="protein sequence ID" value="MDR6525679.1"/>
    <property type="molecule type" value="Genomic_DNA"/>
</dbReference>
<proteinExistence type="predicted"/>
<sequence>MRNISLFMILLSTFLSGQVGVNTSNPQGAFHIDGAKDNPALDNPSSSQQLNDFIVTANGNVGAGTTTPNTYAKLDVIADDKGILTPRVDLQNLTYDLNADGDNNASNQPVGLLVYNKGANLQPGYYFWNGSEWRLFSHVSGNGGSVSGYSQVNFEHYAATGTGVGPDGGLATILPGAVNIARVKRLHYSVFRIDFAVPFKDNNYIVSGAIWEPRQWNLDNAQPFLYAPNLVSQGSAVLATAIANDTDTNPTGPTNPSYNLAPRQTVQRESFNVWVVKYPTHFYIVEGVGAFPLAGGALSITR</sequence>
<keyword evidence="1" id="KW-0732">Signal</keyword>
<evidence type="ECO:0000256" key="1">
    <source>
        <dbReference type="SAM" id="SignalP"/>
    </source>
</evidence>
<evidence type="ECO:0000313" key="3">
    <source>
        <dbReference type="Proteomes" id="UP001184861"/>
    </source>
</evidence>
<name>A0AAE4C2N0_9FLAO</name>
<feature type="chain" id="PRO_5042115785" evidence="1">
    <location>
        <begin position="18"/>
        <end position="302"/>
    </location>
</feature>
<feature type="signal peptide" evidence="1">
    <location>
        <begin position="1"/>
        <end position="17"/>
    </location>
</feature>
<protein>
    <submittedName>
        <fullName evidence="2">Uncharacterized protein</fullName>
    </submittedName>
</protein>
<organism evidence="2 3">
    <name type="scientific">Chryseobacterium rhizosphaerae</name>
    <dbReference type="NCBI Taxonomy" id="395937"/>
    <lineage>
        <taxon>Bacteria</taxon>
        <taxon>Pseudomonadati</taxon>
        <taxon>Bacteroidota</taxon>
        <taxon>Flavobacteriia</taxon>
        <taxon>Flavobacteriales</taxon>
        <taxon>Weeksellaceae</taxon>
        <taxon>Chryseobacterium group</taxon>
        <taxon>Chryseobacterium</taxon>
    </lineage>
</organism>
<dbReference type="Proteomes" id="UP001184861">
    <property type="component" value="Unassembled WGS sequence"/>
</dbReference>
<evidence type="ECO:0000313" key="2">
    <source>
        <dbReference type="EMBL" id="MDR6525679.1"/>
    </source>
</evidence>
<dbReference type="RefSeq" id="WP_309945141.1">
    <property type="nucleotide sequence ID" value="NZ_JAVDQY010000001.1"/>
</dbReference>
<gene>
    <name evidence="2" type="ORF">J2787_001049</name>
</gene>
<accession>A0AAE4C2N0</accession>